<dbReference type="InterPro" id="IPR007863">
    <property type="entry name" value="Peptidase_M16_C"/>
</dbReference>
<dbReference type="EMBL" id="CP020472">
    <property type="protein sequence ID" value="ARD23678.1"/>
    <property type="molecule type" value="Genomic_DNA"/>
</dbReference>
<evidence type="ECO:0000313" key="3">
    <source>
        <dbReference type="EMBL" id="ARD23678.1"/>
    </source>
</evidence>
<dbReference type="InterPro" id="IPR011249">
    <property type="entry name" value="Metalloenz_LuxS/M16"/>
</dbReference>
<feature type="compositionally biased region" description="Low complexity" evidence="1">
    <location>
        <begin position="269"/>
        <end position="292"/>
    </location>
</feature>
<sequence>MLALMTLGCQHSPIHFTEAQAPNIPSFDVPENHTSASNTSTDLSQLLADTQQAQSKAIKPVAYQLPHTITLTKQFHAHQWLSSEVNDSGLNRLYLIGISAQQPITHPDILVEAFKQKLEEMANTTAYSPQMASCLSSIKIRASLHSVGMTIECSATDQQLQQQLWQFWEKGALSDINIATVIRNLKLNKHIGAFTGSEIDTTFRQQLLGQQHPYNLNVRNQSAINELDNTTLQTLHNKIRQQLQWHLFIPSPITSATHGVAQSSLNSTSDSQLNSPLNSQLNNLSSSTSTSSANKQNAVITSSDIFVPTWLATTQPNLTEVQPNIITNSTGSATKQSTQTILIINAKDTVQTQARVGFVLAKPDLVNTTNHNQNSTDCKTIAALLGRSYSGRLFYDLRETRGLTYGIYGRCVDAPLSQYLYFYGSTSLENSGAFLKGIIDHTQLLKDQAAKQTEINAVITYLMGKQQLASDHKYGKESRYINNLLLGRTASFEQLQHETLNSLTPKAITTMANHVFEGNPVIVLRGDADKIIPDLNEKLPHWQVITISP</sequence>
<name>A0ABN4YGY5_9GAMM</name>
<feature type="domain" description="Peptidase M16 C-terminal" evidence="2">
    <location>
        <begin position="342"/>
        <end position="460"/>
    </location>
</feature>
<dbReference type="Proteomes" id="UP000191820">
    <property type="component" value="Chromosome"/>
</dbReference>
<proteinExistence type="predicted"/>
<evidence type="ECO:0000259" key="2">
    <source>
        <dbReference type="Pfam" id="PF05193"/>
    </source>
</evidence>
<gene>
    <name evidence="3" type="ORF">SJ2017_3427</name>
</gene>
<protein>
    <recommendedName>
        <fullName evidence="2">Peptidase M16 C-terminal domain-containing protein</fullName>
    </recommendedName>
</protein>
<keyword evidence="4" id="KW-1185">Reference proteome</keyword>
<dbReference type="Gene3D" id="3.30.830.10">
    <property type="entry name" value="Metalloenzyme, LuxS/M16 peptidase-like"/>
    <property type="match status" value="1"/>
</dbReference>
<reference evidence="3 4" key="1">
    <citation type="submission" date="2017-03" db="EMBL/GenBank/DDBJ databases">
        <title>Genome sequencing of Shewanella japonica KCTC 22435.</title>
        <authorList>
            <person name="Kim K.M."/>
        </authorList>
    </citation>
    <scope>NUCLEOTIDE SEQUENCE [LARGE SCALE GENOMIC DNA]</scope>
    <source>
        <strain evidence="3 4">KCTC 22435</strain>
    </source>
</reference>
<dbReference type="SUPFAM" id="SSF63411">
    <property type="entry name" value="LuxS/MPP-like metallohydrolase"/>
    <property type="match status" value="1"/>
</dbReference>
<accession>A0ABN4YGY5</accession>
<feature type="region of interest" description="Disordered" evidence="1">
    <location>
        <begin position="260"/>
        <end position="292"/>
    </location>
</feature>
<organism evidence="3 4">
    <name type="scientific">Shewanella japonica</name>
    <dbReference type="NCBI Taxonomy" id="93973"/>
    <lineage>
        <taxon>Bacteria</taxon>
        <taxon>Pseudomonadati</taxon>
        <taxon>Pseudomonadota</taxon>
        <taxon>Gammaproteobacteria</taxon>
        <taxon>Alteromonadales</taxon>
        <taxon>Shewanellaceae</taxon>
        <taxon>Shewanella</taxon>
    </lineage>
</organism>
<dbReference type="Pfam" id="PF05193">
    <property type="entry name" value="Peptidase_M16_C"/>
    <property type="match status" value="1"/>
</dbReference>
<evidence type="ECO:0000313" key="4">
    <source>
        <dbReference type="Proteomes" id="UP000191820"/>
    </source>
</evidence>
<evidence type="ECO:0000256" key="1">
    <source>
        <dbReference type="SAM" id="MobiDB-lite"/>
    </source>
</evidence>